<organism evidence="2 3">
    <name type="scientific">Subtercola boreus</name>
    <dbReference type="NCBI Taxonomy" id="120213"/>
    <lineage>
        <taxon>Bacteria</taxon>
        <taxon>Bacillati</taxon>
        <taxon>Actinomycetota</taxon>
        <taxon>Actinomycetes</taxon>
        <taxon>Micrococcales</taxon>
        <taxon>Microbacteriaceae</taxon>
        <taxon>Subtercola</taxon>
    </lineage>
</organism>
<sequence>MTNVIETSPSVEYEVVGNGQTVYESPDPVEGVAQWLETPEDVMAFVARDDVSDVIVIVRGGTTTFLTMALNAGIRGVVTLQGAPESHLGILCREYGIPAVMSVSFSKGVRTERGEVVPANGVRLRLDVSTRPSGTVSATTDAPVDDSEVVSAGPGMSPEQLAQIMTLLEKFGGVVPHGSEGDAIMQAEMSTKVLYVDDDEDLRRDLTREEVNEAIRYYTWNEWDALAARATEGESGLIPRQEYEATGIASCWFTHPTWLRAIEDRVGIDGMIEIGRVGRREIGSKINMLHLWAIACAPSFGRGIALELGLHDLDFRADRIRDTFGIVRRIYKGLWESGPILTSMKEYKAEVLDRDWIDRFEADKVSLADEESRQAFQRYNGAAELMAFLLHFDNRLGVSDHGPYPLPDGGFVLVRDAFLNEPAWSWNNPDSPLPWSVTTALFFPAGTPLDVQVVDISTVFTTPANYLPYVSDVAVYTRPTWDAPMDTITKLDFEGMRKLRADCETESAALYGRIAAMSKREKVEAGALTYSAGFVISVARASGMYDELVRDYGLTKIHPVIAASYDTIVSGVASEMIPRLFLTGSWGNPVPESARDEIAAGDVPVFAVLHALAVRGFATAEQVADSSGVSLAEVQAILSAEVEASHATLARDVLYALTGTGRGKYLLLGEVSIDGETRERVSVEYERFLAPNAVFKQLASDWQTGKPADAVDRLSDVHSTALDILGGLTAIDGRFDRYSVRLTGAADRFRGGDESALTKPMSESYHDIWMELHEDLLATTGRERNEADG</sequence>
<comment type="caution">
    <text evidence="2">The sequence shown here is derived from an EMBL/GenBank/DDBJ whole genome shotgun (WGS) entry which is preliminary data.</text>
</comment>
<reference evidence="2 3" key="1">
    <citation type="submission" date="2017-04" db="EMBL/GenBank/DDBJ databases">
        <title>Comparative genome analysis of Subtercola boreus.</title>
        <authorList>
            <person name="Cho Y.-J."/>
            <person name="Cho A."/>
            <person name="Kim O.-S."/>
            <person name="Lee J.-I."/>
        </authorList>
    </citation>
    <scope>NUCLEOTIDE SEQUENCE [LARGE SCALE GENOMIC DNA]</scope>
    <source>
        <strain evidence="2 3">K300</strain>
    </source>
</reference>
<dbReference type="InterPro" id="IPR008279">
    <property type="entry name" value="PEP-util_enz_mobile_dom"/>
</dbReference>
<evidence type="ECO:0000313" key="2">
    <source>
        <dbReference type="EMBL" id="RFA10374.1"/>
    </source>
</evidence>
<evidence type="ECO:0000259" key="1">
    <source>
        <dbReference type="Pfam" id="PF00391"/>
    </source>
</evidence>
<protein>
    <recommendedName>
        <fullName evidence="1">PEP-utilising enzyme mobile domain-containing protein</fullName>
    </recommendedName>
</protein>
<dbReference type="EMBL" id="NBWZ01000001">
    <property type="protein sequence ID" value="RFA10374.1"/>
    <property type="molecule type" value="Genomic_DNA"/>
</dbReference>
<proteinExistence type="predicted"/>
<dbReference type="InterPro" id="IPR036637">
    <property type="entry name" value="Phosphohistidine_dom_sf"/>
</dbReference>
<keyword evidence="3" id="KW-1185">Reference proteome</keyword>
<feature type="domain" description="PEP-utilising enzyme mobile" evidence="1">
    <location>
        <begin position="56"/>
        <end position="105"/>
    </location>
</feature>
<gene>
    <name evidence="2" type="ORF">B7R54_15045</name>
</gene>
<dbReference type="OrthoDB" id="3568381at2"/>
<dbReference type="Gene3D" id="3.50.30.10">
    <property type="entry name" value="Phosphohistidine domain"/>
    <property type="match status" value="1"/>
</dbReference>
<dbReference type="Proteomes" id="UP000256486">
    <property type="component" value="Unassembled WGS sequence"/>
</dbReference>
<dbReference type="SUPFAM" id="SSF52009">
    <property type="entry name" value="Phosphohistidine domain"/>
    <property type="match status" value="1"/>
</dbReference>
<dbReference type="RefSeq" id="WP_116415752.1">
    <property type="nucleotide sequence ID" value="NZ_NBWZ01000001.1"/>
</dbReference>
<dbReference type="AlphaFoldDB" id="A0A3E0VK76"/>
<evidence type="ECO:0000313" key="3">
    <source>
        <dbReference type="Proteomes" id="UP000256486"/>
    </source>
</evidence>
<dbReference type="GO" id="GO:0016772">
    <property type="term" value="F:transferase activity, transferring phosphorus-containing groups"/>
    <property type="evidence" value="ECO:0007669"/>
    <property type="project" value="InterPro"/>
</dbReference>
<name>A0A3E0VK76_9MICO</name>
<accession>A0A3E0VK76</accession>
<dbReference type="Pfam" id="PF00391">
    <property type="entry name" value="PEP-utilizers"/>
    <property type="match status" value="1"/>
</dbReference>